<dbReference type="PANTHER" id="PTHR18966">
    <property type="entry name" value="IONOTROPIC GLUTAMATE RECEPTOR"/>
    <property type="match status" value="1"/>
</dbReference>
<dbReference type="CDD" id="cd13686">
    <property type="entry name" value="GluR_Plant"/>
    <property type="match status" value="1"/>
</dbReference>
<feature type="domain" description="Ionotropic glutamate receptor C-terminal" evidence="15">
    <location>
        <begin position="521"/>
        <end position="863"/>
    </location>
</feature>
<comment type="similarity">
    <text evidence="2">Belongs to the glutamate-gated ion channel (TC 1.A.10.1) family.</text>
</comment>
<keyword evidence="3" id="KW-0813">Transport</keyword>
<dbReference type="SUPFAM" id="SSF53850">
    <property type="entry name" value="Periplasmic binding protein-like II"/>
    <property type="match status" value="1"/>
</dbReference>
<evidence type="ECO:0000256" key="2">
    <source>
        <dbReference type="ARBA" id="ARBA00008685"/>
    </source>
</evidence>
<evidence type="ECO:0000256" key="3">
    <source>
        <dbReference type="ARBA" id="ARBA00022448"/>
    </source>
</evidence>
<dbReference type="InterPro" id="IPR015683">
    <property type="entry name" value="Ionotropic_Glu_rcpt"/>
</dbReference>
<keyword evidence="7" id="KW-0406">Ion transport</keyword>
<evidence type="ECO:0000256" key="5">
    <source>
        <dbReference type="ARBA" id="ARBA00022729"/>
    </source>
</evidence>
<evidence type="ECO:0000256" key="10">
    <source>
        <dbReference type="ARBA" id="ARBA00023180"/>
    </source>
</evidence>
<organism evidence="16 17">
    <name type="scientific">Urochloa decumbens</name>
    <dbReference type="NCBI Taxonomy" id="240449"/>
    <lineage>
        <taxon>Eukaryota</taxon>
        <taxon>Viridiplantae</taxon>
        <taxon>Streptophyta</taxon>
        <taxon>Embryophyta</taxon>
        <taxon>Tracheophyta</taxon>
        <taxon>Spermatophyta</taxon>
        <taxon>Magnoliopsida</taxon>
        <taxon>Liliopsida</taxon>
        <taxon>Poales</taxon>
        <taxon>Poaceae</taxon>
        <taxon>PACMAD clade</taxon>
        <taxon>Panicoideae</taxon>
        <taxon>Panicodae</taxon>
        <taxon>Paniceae</taxon>
        <taxon>Melinidinae</taxon>
        <taxon>Urochloa</taxon>
    </lineage>
</organism>
<dbReference type="Gene3D" id="3.40.190.10">
    <property type="entry name" value="Periplasmic binding protein-like II"/>
    <property type="match status" value="1"/>
</dbReference>
<dbReference type="GO" id="GO:0016020">
    <property type="term" value="C:membrane"/>
    <property type="evidence" value="ECO:0007669"/>
    <property type="project" value="UniProtKB-SubCell"/>
</dbReference>
<keyword evidence="9" id="KW-0675">Receptor</keyword>
<evidence type="ECO:0000256" key="9">
    <source>
        <dbReference type="ARBA" id="ARBA00023170"/>
    </source>
</evidence>
<dbReference type="Pfam" id="PF00060">
    <property type="entry name" value="Lig_chan"/>
    <property type="match status" value="1"/>
</dbReference>
<keyword evidence="5" id="KW-0732">Signal</keyword>
<dbReference type="Pfam" id="PF01094">
    <property type="entry name" value="ANF_receptor"/>
    <property type="match status" value="1"/>
</dbReference>
<feature type="transmembrane region" description="Helical" evidence="14">
    <location>
        <begin position="670"/>
        <end position="688"/>
    </location>
</feature>
<dbReference type="Proteomes" id="UP001497457">
    <property type="component" value="Chromosome 36b"/>
</dbReference>
<evidence type="ECO:0000256" key="13">
    <source>
        <dbReference type="SAM" id="MobiDB-lite"/>
    </source>
</evidence>
<evidence type="ECO:0000256" key="6">
    <source>
        <dbReference type="ARBA" id="ARBA00022989"/>
    </source>
</evidence>
<keyword evidence="10" id="KW-0325">Glycoprotein</keyword>
<feature type="compositionally biased region" description="Polar residues" evidence="13">
    <location>
        <begin position="951"/>
        <end position="970"/>
    </location>
</feature>
<keyword evidence="11" id="KW-1071">Ligand-gated ion channel</keyword>
<evidence type="ECO:0000256" key="7">
    <source>
        <dbReference type="ARBA" id="ARBA00023065"/>
    </source>
</evidence>
<feature type="transmembrane region" description="Helical" evidence="14">
    <location>
        <begin position="640"/>
        <end position="658"/>
    </location>
</feature>
<gene>
    <name evidence="16" type="ORF">URODEC1_LOCUS92182</name>
</gene>
<evidence type="ECO:0000256" key="1">
    <source>
        <dbReference type="ARBA" id="ARBA00004141"/>
    </source>
</evidence>
<dbReference type="SUPFAM" id="SSF53822">
    <property type="entry name" value="Periplasmic binding protein-like I"/>
    <property type="match status" value="1"/>
</dbReference>
<evidence type="ECO:0000256" key="8">
    <source>
        <dbReference type="ARBA" id="ARBA00023136"/>
    </source>
</evidence>
<protein>
    <recommendedName>
        <fullName evidence="15">Ionotropic glutamate receptor C-terminal domain-containing protein</fullName>
    </recommendedName>
</protein>
<dbReference type="InterPro" id="IPR019594">
    <property type="entry name" value="Glu/Gly-bd"/>
</dbReference>
<keyword evidence="17" id="KW-1185">Reference proteome</keyword>
<feature type="region of interest" description="Disordered" evidence="13">
    <location>
        <begin position="935"/>
        <end position="1013"/>
    </location>
</feature>
<comment type="subcellular location">
    <subcellularLocation>
        <location evidence="1">Membrane</location>
        <topology evidence="1">Multi-pass membrane protein</topology>
    </subcellularLocation>
</comment>
<accession>A0ABC9E5W9</accession>
<dbReference type="Gene3D" id="1.10.287.70">
    <property type="match status" value="1"/>
</dbReference>
<dbReference type="InterPro" id="IPR017103">
    <property type="entry name" value="Iontropic_Glu_rcpt_pln"/>
</dbReference>
<dbReference type="InterPro" id="IPR001320">
    <property type="entry name" value="Iontro_rcpt_C"/>
</dbReference>
<evidence type="ECO:0000256" key="11">
    <source>
        <dbReference type="ARBA" id="ARBA00023286"/>
    </source>
</evidence>
<keyword evidence="8 14" id="KW-0472">Membrane</keyword>
<keyword evidence="12" id="KW-0407">Ion channel</keyword>
<dbReference type="AlphaFoldDB" id="A0ABC9E5W9"/>
<dbReference type="InterPro" id="IPR028082">
    <property type="entry name" value="Peripla_BP_I"/>
</dbReference>
<keyword evidence="6 14" id="KW-1133">Transmembrane helix</keyword>
<dbReference type="FunFam" id="1.10.287.70:FF:000037">
    <property type="entry name" value="Glutamate receptor"/>
    <property type="match status" value="1"/>
</dbReference>
<evidence type="ECO:0000256" key="14">
    <source>
        <dbReference type="SAM" id="Phobius"/>
    </source>
</evidence>
<keyword evidence="4 14" id="KW-0812">Transmembrane</keyword>
<evidence type="ECO:0000313" key="17">
    <source>
        <dbReference type="Proteomes" id="UP001497457"/>
    </source>
</evidence>
<feature type="transmembrane region" description="Helical" evidence="14">
    <location>
        <begin position="885"/>
        <end position="906"/>
    </location>
</feature>
<dbReference type="SUPFAM" id="SSF81324">
    <property type="entry name" value="Voltage-gated potassium channels"/>
    <property type="match status" value="1"/>
</dbReference>
<dbReference type="Gene3D" id="3.40.50.2300">
    <property type="match status" value="2"/>
</dbReference>
<feature type="compositionally biased region" description="Basic and acidic residues" evidence="13">
    <location>
        <begin position="975"/>
        <end position="989"/>
    </location>
</feature>
<evidence type="ECO:0000313" key="16">
    <source>
        <dbReference type="EMBL" id="CAL5051502.1"/>
    </source>
</evidence>
<dbReference type="SMART" id="SM00079">
    <property type="entry name" value="PBPe"/>
    <property type="match status" value="1"/>
</dbReference>
<feature type="transmembrane region" description="Helical" evidence="14">
    <location>
        <begin position="700"/>
        <end position="720"/>
    </location>
</feature>
<evidence type="ECO:0000256" key="12">
    <source>
        <dbReference type="ARBA" id="ARBA00023303"/>
    </source>
</evidence>
<evidence type="ECO:0000259" key="15">
    <source>
        <dbReference type="SMART" id="SM00079"/>
    </source>
</evidence>
<evidence type="ECO:0000256" key="4">
    <source>
        <dbReference type="ARBA" id="ARBA00022692"/>
    </source>
</evidence>
<dbReference type="GO" id="GO:0034220">
    <property type="term" value="P:monoatomic ion transmembrane transport"/>
    <property type="evidence" value="ECO:0007669"/>
    <property type="project" value="UniProtKB-KW"/>
</dbReference>
<reference evidence="16" key="1">
    <citation type="submission" date="2024-10" db="EMBL/GenBank/DDBJ databases">
        <authorList>
            <person name="Ryan C."/>
        </authorList>
    </citation>
    <scope>NUCLEOTIDE SEQUENCE [LARGE SCALE GENOMIC DNA]</scope>
</reference>
<dbReference type="InterPro" id="IPR001828">
    <property type="entry name" value="ANF_lig-bd_rcpt"/>
</dbReference>
<dbReference type="Pfam" id="PF10613">
    <property type="entry name" value="Lig_chan-Glu_bd"/>
    <property type="match status" value="1"/>
</dbReference>
<proteinExistence type="inferred from homology"/>
<dbReference type="EMBL" id="OZ075146">
    <property type="protein sequence ID" value="CAL5051502.1"/>
    <property type="molecule type" value="Genomic_DNA"/>
</dbReference>
<dbReference type="FunFam" id="3.40.50.2300:FF:000188">
    <property type="entry name" value="Glutamate receptor"/>
    <property type="match status" value="1"/>
</dbReference>
<name>A0ABC9E5W9_9POAL</name>
<dbReference type="PIRSF" id="PIRSF037090">
    <property type="entry name" value="Iontro_Glu-like_rcpt_pln"/>
    <property type="match status" value="1"/>
</dbReference>
<sequence>MNTVAAVRGEKRPMVRRRRRGELAAAALLSYLMFWSGAGAAVLAAEGTTVTVAVGVVLDLASEAGRKSLVGISIALEDFYVEHPGYATRVGLHVRDSRGDTDAAAHAAEDLIKNVEVQAIIVAPQASFEADLFAQLGSYNQIPVLSFSGVPPTSRLYKVPFFVNTAPQDSFQVMPITSILTSFSGREVIMVCEDSPYGLGILQPLSDALESNGVHMMDSVIVPIGVADYHLDQVLCHLKEMPARLFIVHMRPALALHLFSRAKSAGMITEDYVWIATAALGNVVGSLSPDEIDYLQGVVTLRPYVQATRNVKNLSARFKARFHLENPDTDLVQSLSVLLFWAYDTVWTIATAAEIAGLPIWMAETDLGGHGVYATRRILTDSIHNIAFDGLAGNFKLLNGELGLPSYEIVNVTSKDVVGVGLWTPLSLQPQNLSRESSFGTSRSGSEPVNPVFLRDGLVLNLKVHDKTDFPLKLESELSLNPESGSTNARKLAGGNSGEMCSSYTKKPLRIGVPLKDGFKTFVNVSHPYFFCKDNSTRASTTKQVTGYIIDVFEAAMKKLQHPLCYDFCVFDDSYDELVGNVSLGNLDGAAGDVTITIDRIEKVDFTMPYTQSGVSMLVLSKSDLEPIQWTFLAPLTKELWFATVGFFCFTGFVVWVIERPKNPEYQGSSLRQFSTALYFAFSTLTFSHGHIIRSPMSRIVVVIWCFVVLVLVQSYTASFSSILTAERLRPSVTNLDQLLLNHDYVGYQRGSFVCSMLKNRGFSKHRLIPYSNEDEYAEALRKGSMNGGVSAIVDEVPFLTSFLFSDTRYQNEFQIVDHVYKTPGLGFVFPLGFPLLHNISTAILNITEGNEGPQIEEKWLGTAAAPPTVSNTPSTPLTLQSFSGLFLTSGFISSLMLLVSVVRLAHARWTQANSTGNIPSLDQPYTEARDCNHQDVHVSSGSGGDEESGTIQYATGNSSVTDRTVNEATSSDSRCARRSSDSAGHEELGAVQGGARDGSAPAKSLGVEKNTG</sequence>